<name>A0AA41TBK0_SCICA</name>
<keyword evidence="11 12" id="KW-0326">Glycosidase</keyword>
<dbReference type="Gene3D" id="2.70.98.30">
    <property type="entry name" value="Golgi alpha-mannosidase II, domain 4"/>
    <property type="match status" value="1"/>
</dbReference>
<dbReference type="GO" id="GO:0005576">
    <property type="term" value="C:extracellular region"/>
    <property type="evidence" value="ECO:0007669"/>
    <property type="project" value="UniProtKB-SubCell"/>
</dbReference>
<dbReference type="Gene3D" id="2.60.40.1360">
    <property type="match status" value="1"/>
</dbReference>
<evidence type="ECO:0000256" key="6">
    <source>
        <dbReference type="ARBA" id="ARBA00022723"/>
    </source>
</evidence>
<dbReference type="GO" id="GO:0004559">
    <property type="term" value="F:alpha-mannosidase activity"/>
    <property type="evidence" value="ECO:0007669"/>
    <property type="project" value="UniProtKB-EC"/>
</dbReference>
<evidence type="ECO:0000256" key="13">
    <source>
        <dbReference type="SAM" id="MobiDB-lite"/>
    </source>
</evidence>
<gene>
    <name evidence="15" type="ORF">SUZIE_207780</name>
</gene>
<dbReference type="InterPro" id="IPR050843">
    <property type="entry name" value="Glycosyl_Hydrlase_38"/>
</dbReference>
<comment type="caution">
    <text evidence="15">The sequence shown here is derived from an EMBL/GenBank/DDBJ whole genome shotgun (WGS) entry which is preliminary data.</text>
</comment>
<dbReference type="Gene3D" id="1.20.1270.50">
    <property type="entry name" value="Glycoside hydrolase family 38, central domain"/>
    <property type="match status" value="1"/>
</dbReference>
<dbReference type="EC" id="3.2.1.-" evidence="12"/>
<dbReference type="EMBL" id="JAATJV010439445">
    <property type="protein sequence ID" value="MBZ3890402.1"/>
    <property type="molecule type" value="Genomic_DNA"/>
</dbReference>
<evidence type="ECO:0000256" key="2">
    <source>
        <dbReference type="ARBA" id="ARBA00004613"/>
    </source>
</evidence>
<comment type="subcellular location">
    <subcellularLocation>
        <location evidence="2">Secreted</location>
    </subcellularLocation>
</comment>
<dbReference type="Pfam" id="PF07748">
    <property type="entry name" value="Glyco_hydro_38C"/>
    <property type="match status" value="1"/>
</dbReference>
<dbReference type="SUPFAM" id="SSF88713">
    <property type="entry name" value="Glycoside hydrolase/deacetylase"/>
    <property type="match status" value="1"/>
</dbReference>
<dbReference type="FunFam" id="3.20.110.10:FF:000004">
    <property type="entry name" value="Alpha-mannosidase"/>
    <property type="match status" value="1"/>
</dbReference>
<comment type="similarity">
    <text evidence="4 12">Belongs to the glycosyl hydrolase 38 family.</text>
</comment>
<dbReference type="FunFam" id="2.60.40.1360:FF:000003">
    <property type="entry name" value="Alpha-mannosidase"/>
    <property type="match status" value="1"/>
</dbReference>
<feature type="domain" description="Glycoside hydrolase family 38 central" evidence="14">
    <location>
        <begin position="357"/>
        <end position="440"/>
    </location>
</feature>
<dbReference type="InterPro" id="IPR027291">
    <property type="entry name" value="Glyco_hydro_38_N_sf"/>
</dbReference>
<dbReference type="SUPFAM" id="SSF74788">
    <property type="entry name" value="Cullin repeat-like"/>
    <property type="match status" value="1"/>
</dbReference>
<dbReference type="FunFam" id="1.20.1270.50:FF:000005">
    <property type="entry name" value="Alpha-mannosidase"/>
    <property type="match status" value="1"/>
</dbReference>
<feature type="region of interest" description="Disordered" evidence="13">
    <location>
        <begin position="1025"/>
        <end position="1052"/>
    </location>
</feature>
<comment type="catalytic activity">
    <reaction evidence="1">
        <text>Hydrolysis of terminal, non-reducing alpha-D-mannose residues in alpha-D-mannosides.</text>
        <dbReference type="EC" id="3.2.1.24"/>
    </reaction>
</comment>
<dbReference type="GO" id="GO:0031625">
    <property type="term" value="F:ubiquitin protein ligase binding"/>
    <property type="evidence" value="ECO:0007669"/>
    <property type="project" value="InterPro"/>
</dbReference>
<dbReference type="InterPro" id="IPR011013">
    <property type="entry name" value="Gal_mutarotase_sf_dom"/>
</dbReference>
<dbReference type="AlphaFoldDB" id="A0AA41TBK0"/>
<dbReference type="InterPro" id="IPR011682">
    <property type="entry name" value="Glyco_hydro_38_C"/>
</dbReference>
<dbReference type="Proteomes" id="UP001166674">
    <property type="component" value="Unassembled WGS sequence"/>
</dbReference>
<dbReference type="Gene3D" id="2.60.40.1180">
    <property type="entry name" value="Golgi alpha-mannosidase II"/>
    <property type="match status" value="1"/>
</dbReference>
<feature type="compositionally biased region" description="Polar residues" evidence="13">
    <location>
        <begin position="1033"/>
        <end position="1044"/>
    </location>
</feature>
<evidence type="ECO:0000256" key="11">
    <source>
        <dbReference type="ARBA" id="ARBA00023295"/>
    </source>
</evidence>
<dbReference type="SMART" id="SM00872">
    <property type="entry name" value="Alpha-mann_mid"/>
    <property type="match status" value="1"/>
</dbReference>
<keyword evidence="6 12" id="KW-0479">Metal-binding</keyword>
<feature type="chain" id="PRO_5041490004" description="Alpha-mannosidase" evidence="12">
    <location>
        <begin position="25"/>
        <end position="1183"/>
    </location>
</feature>
<dbReference type="InterPro" id="IPR037094">
    <property type="entry name" value="Glyco_hydro_38_cen_sf"/>
</dbReference>
<dbReference type="GO" id="GO:0046872">
    <property type="term" value="F:metal ion binding"/>
    <property type="evidence" value="ECO:0007669"/>
    <property type="project" value="UniProtKB-KW"/>
</dbReference>
<dbReference type="GO" id="GO:0005764">
    <property type="term" value="C:lysosome"/>
    <property type="evidence" value="ECO:0007669"/>
    <property type="project" value="TreeGrafter"/>
</dbReference>
<keyword evidence="8 12" id="KW-0378">Hydrolase</keyword>
<evidence type="ECO:0000256" key="5">
    <source>
        <dbReference type="ARBA" id="ARBA00022525"/>
    </source>
</evidence>
<evidence type="ECO:0000259" key="14">
    <source>
        <dbReference type="SMART" id="SM00872"/>
    </source>
</evidence>
<accession>A0AA41TBK0</accession>
<keyword evidence="16" id="KW-1185">Reference proteome</keyword>
<feature type="signal peptide" evidence="12">
    <location>
        <begin position="1"/>
        <end position="24"/>
    </location>
</feature>
<organism evidence="15 16">
    <name type="scientific">Sciurus carolinensis</name>
    <name type="common">Eastern gray squirrel</name>
    <dbReference type="NCBI Taxonomy" id="30640"/>
    <lineage>
        <taxon>Eukaryota</taxon>
        <taxon>Metazoa</taxon>
        <taxon>Chordata</taxon>
        <taxon>Craniata</taxon>
        <taxon>Vertebrata</taxon>
        <taxon>Euteleostomi</taxon>
        <taxon>Mammalia</taxon>
        <taxon>Eutheria</taxon>
        <taxon>Euarchontoglires</taxon>
        <taxon>Glires</taxon>
        <taxon>Rodentia</taxon>
        <taxon>Sciuromorpha</taxon>
        <taxon>Sciuridae</taxon>
        <taxon>Sciurinae</taxon>
        <taxon>Sciurini</taxon>
        <taxon>Sciurus</taxon>
    </lineage>
</organism>
<evidence type="ECO:0000256" key="9">
    <source>
        <dbReference type="ARBA" id="ARBA00022833"/>
    </source>
</evidence>
<evidence type="ECO:0000256" key="8">
    <source>
        <dbReference type="ARBA" id="ARBA00022801"/>
    </source>
</evidence>
<dbReference type="InterPro" id="IPR000602">
    <property type="entry name" value="Glyco_hydro_38_N"/>
</dbReference>
<dbReference type="InterPro" id="IPR028995">
    <property type="entry name" value="Glyco_hydro_57/38_cen_sf"/>
</dbReference>
<dbReference type="Gene3D" id="1.20.1310.10">
    <property type="entry name" value="Cullin Repeats"/>
    <property type="match status" value="1"/>
</dbReference>
<evidence type="ECO:0000313" key="16">
    <source>
        <dbReference type="Proteomes" id="UP001166674"/>
    </source>
</evidence>
<evidence type="ECO:0000256" key="7">
    <source>
        <dbReference type="ARBA" id="ARBA00022729"/>
    </source>
</evidence>
<dbReference type="PANTHER" id="PTHR11607">
    <property type="entry name" value="ALPHA-MANNOSIDASE"/>
    <property type="match status" value="1"/>
</dbReference>
<dbReference type="GO" id="GO:0006511">
    <property type="term" value="P:ubiquitin-dependent protein catabolic process"/>
    <property type="evidence" value="ECO:0007669"/>
    <property type="project" value="InterPro"/>
</dbReference>
<evidence type="ECO:0000256" key="12">
    <source>
        <dbReference type="RuleBase" id="RU361199"/>
    </source>
</evidence>
<keyword evidence="7 12" id="KW-0732">Signal</keyword>
<dbReference type="InterPro" id="IPR013780">
    <property type="entry name" value="Glyco_hydro_b"/>
</dbReference>
<comment type="cofactor">
    <cofactor evidence="12">
        <name>Zn(2+)</name>
        <dbReference type="ChEBI" id="CHEBI:29105"/>
    </cofactor>
    <text evidence="12">Binds 1 zinc ion per subunit.</text>
</comment>
<keyword evidence="5" id="KW-0964">Secreted</keyword>
<dbReference type="SUPFAM" id="SSF74650">
    <property type="entry name" value="Galactose mutarotase-like"/>
    <property type="match status" value="1"/>
</dbReference>
<dbReference type="Pfam" id="PF00888">
    <property type="entry name" value="Cullin"/>
    <property type="match status" value="1"/>
</dbReference>
<dbReference type="GO" id="GO:0030246">
    <property type="term" value="F:carbohydrate binding"/>
    <property type="evidence" value="ECO:0007669"/>
    <property type="project" value="InterPro"/>
</dbReference>
<dbReference type="SUPFAM" id="SSF88688">
    <property type="entry name" value="Families 57/38 glycoside transferase middle domain"/>
    <property type="match status" value="1"/>
</dbReference>
<dbReference type="GO" id="GO:0006013">
    <property type="term" value="P:mannose metabolic process"/>
    <property type="evidence" value="ECO:0007669"/>
    <property type="project" value="InterPro"/>
</dbReference>
<proteinExistence type="inferred from homology"/>
<reference evidence="15" key="1">
    <citation type="submission" date="2020-03" db="EMBL/GenBank/DDBJ databases">
        <title>Studies in the Genomics of Life Span.</title>
        <authorList>
            <person name="Glass D."/>
        </authorList>
    </citation>
    <scope>NUCLEOTIDE SEQUENCE</scope>
    <source>
        <strain evidence="15">SUZIE</strain>
        <tissue evidence="15">Muscle</tissue>
    </source>
</reference>
<keyword evidence="10" id="KW-0325">Glycoprotein</keyword>
<keyword evidence="9 12" id="KW-0862">Zinc</keyword>
<dbReference type="Gene3D" id="3.20.110.10">
    <property type="entry name" value="Glycoside hydrolase 38, N terminal domain"/>
    <property type="match status" value="1"/>
</dbReference>
<protein>
    <recommendedName>
        <fullName evidence="12">Alpha-mannosidase</fullName>
        <ecNumber evidence="12">3.2.1.-</ecNumber>
    </recommendedName>
</protein>
<evidence type="ECO:0000256" key="3">
    <source>
        <dbReference type="ARBA" id="ARBA00006019"/>
    </source>
</evidence>
<evidence type="ECO:0000256" key="10">
    <source>
        <dbReference type="ARBA" id="ARBA00023180"/>
    </source>
</evidence>
<dbReference type="FunFam" id="2.70.98.30:FF:000005">
    <property type="entry name" value="Alpha-mannosidase"/>
    <property type="match status" value="1"/>
</dbReference>
<dbReference type="Pfam" id="PF01074">
    <property type="entry name" value="Glyco_hydro_38N"/>
    <property type="match status" value="1"/>
</dbReference>
<evidence type="ECO:0000313" key="15">
    <source>
        <dbReference type="EMBL" id="MBZ3890402.1"/>
    </source>
</evidence>
<dbReference type="InterPro" id="IPR015341">
    <property type="entry name" value="Glyco_hydro_38_cen"/>
</dbReference>
<dbReference type="InterPro" id="IPR011330">
    <property type="entry name" value="Glyco_hydro/deAcase_b/a-brl"/>
</dbReference>
<dbReference type="InterPro" id="IPR001373">
    <property type="entry name" value="Cullin_N"/>
</dbReference>
<evidence type="ECO:0000256" key="1">
    <source>
        <dbReference type="ARBA" id="ARBA00000365"/>
    </source>
</evidence>
<sequence length="1183" mass="134368">MGPQRWLPLFGQLLLLLQPPGSQADGPIQVFVVPHSHMDVGWVYTVQESMLAYAANVYTSVVAELIRRPQRRFIAVEQEFFRLWWDSIASEEQKRQVHQLLNTGRLEFVLGGQVMHDEAVTHLDDQILQLTEGHGFLYETFGIRPQFSWHVDPFGASATTPTLFALAGFNAHLISRIDYDLKDAMQEAQGLQFVWRGSKSLSAQQQIFTHIMDQFGYCTPSHLSFSSRSGFYWNGVAVFPEPPPDGVYPNMSEPVTPANIDLYAKELVANVKQRAAWFRTPYVLWPWGCDKQFFNASVQFSNMDPLLDHINSLSQELGVSVQYATLSDYFRTLHALNISWPVYNHHDFLPYSSEPSATWTGFYTSRSVLKGMARRASALLYAGESMFTRYLWPVPHGTLDPAWALQQLQQLRWAVSEVQHHDAITGTESPKVRDMYMEHLAAGMLGVRKLMSSIALDRLQLTVVARAADTEHPEMWSEPGGSPRPAGYSASVYNPLAWTVTTIITLTVHYPRVSITDEMGRPVPAQIQNSTKDLSAYDLLILSIIPGLSYRHYRVMPTLEAQEATTMTSTLRFKRKLRRHSSPQRRRLVSVVNDCYAVLFDQDTNLMHSIWERQSNRTVHMTQEFLEYHVNGDVKRGPISDNYLFTANKTAVPAWKAVEMEIVRGKLTTEIRQYFYRSAAARAHTFEIHSRLAHVPPGPDRELLCHRIEQQYRVGPLELNREAILRTSSDINNQKLLYSDNNGYQMQRRPHQAFVNNIIARNYFPMVQSAFIEDSKSRLVLLSDRAHGISSQGNGQVEVMLHRRLWNNLAWNLNYNLTLNDTSIVYPVLWLLLGPHSVTTALRPRIALALQHRPVVLVRELANRGVPIPRSAPKLPGPLEQEAVTLPPNLHLQILSIPGWNYSTVHARHMHNLQKGHQREAQADLHRVLLRLHHLYEVGEDPALSRPVTVDLEAILRGLGPVVVVKERSLTGTWDAHSLQRWRWRTKTGHQRGPFTSPSRLKKGSTVTVHPKEIRTFFIDFQQQARPEAAREGTSTKGNLSKGTGSREDAKRVDETCGKSLWDLLKQREKESGLSSEELCSGHTVLLLSVETLSEVVTAQLMNQARADVLDSLNNNLLQTPHQAWNSHQTAIVTTGDILMYMDRVHVQQKNLENVCNLGLVIFGDKLFVMGVLGVVFGKRYCI</sequence>
<dbReference type="PANTHER" id="PTHR11607:SF28">
    <property type="entry name" value="EPIDIDYMIS-SPECIFIC ALPHA-MANNOSIDASE"/>
    <property type="match status" value="1"/>
</dbReference>
<evidence type="ECO:0000256" key="4">
    <source>
        <dbReference type="ARBA" id="ARBA00009792"/>
    </source>
</evidence>
<comment type="similarity">
    <text evidence="3">Belongs to the cullin family.</text>
</comment>
<dbReference type="InterPro" id="IPR016159">
    <property type="entry name" value="Cullin_repeat-like_dom_sf"/>
</dbReference>
<dbReference type="Pfam" id="PF09261">
    <property type="entry name" value="Alpha-mann_mid"/>
    <property type="match status" value="1"/>
</dbReference>